<protein>
    <submittedName>
        <fullName evidence="2">DUF1206 domain-containing protein</fullName>
    </submittedName>
</protein>
<dbReference type="Proteomes" id="UP000276417">
    <property type="component" value="Chromosome 1"/>
</dbReference>
<dbReference type="RefSeq" id="WP_124868092.1">
    <property type="nucleotide sequence ID" value="NZ_CP034183.1"/>
</dbReference>
<organism evidence="2 3">
    <name type="scientific">Deinococcus psychrotolerans</name>
    <dbReference type="NCBI Taxonomy" id="2489213"/>
    <lineage>
        <taxon>Bacteria</taxon>
        <taxon>Thermotogati</taxon>
        <taxon>Deinococcota</taxon>
        <taxon>Deinococci</taxon>
        <taxon>Deinococcales</taxon>
        <taxon>Deinococcaceae</taxon>
        <taxon>Deinococcus</taxon>
    </lineage>
</organism>
<reference evidence="2 3" key="1">
    <citation type="submission" date="2018-11" db="EMBL/GenBank/DDBJ databases">
        <title>Deinococcus shelandsis sp. nov., isolated from South Shetland Islands soil of Antarctica.</title>
        <authorList>
            <person name="Tian J."/>
        </authorList>
    </citation>
    <scope>NUCLEOTIDE SEQUENCE [LARGE SCALE GENOMIC DNA]</scope>
    <source>
        <strain evidence="2 3">S14-83T</strain>
    </source>
</reference>
<dbReference type="KEGG" id="dph:EHF33_03970"/>
<name>A0A3G8YKG5_9DEIO</name>
<dbReference type="AlphaFoldDB" id="A0A3G8YKG5"/>
<evidence type="ECO:0000313" key="3">
    <source>
        <dbReference type="Proteomes" id="UP000276417"/>
    </source>
</evidence>
<evidence type="ECO:0000313" key="2">
    <source>
        <dbReference type="EMBL" id="AZI42011.1"/>
    </source>
</evidence>
<evidence type="ECO:0000259" key="1">
    <source>
        <dbReference type="Pfam" id="PF06724"/>
    </source>
</evidence>
<keyword evidence="3" id="KW-1185">Reference proteome</keyword>
<dbReference type="Pfam" id="PF06724">
    <property type="entry name" value="DUF1206"/>
    <property type="match status" value="1"/>
</dbReference>
<dbReference type="EMBL" id="CP034183">
    <property type="protein sequence ID" value="AZI42011.1"/>
    <property type="molecule type" value="Genomic_DNA"/>
</dbReference>
<dbReference type="OrthoDB" id="5702018at2"/>
<sequence length="76" mass="8299">MKRMVFSDAGAQYQGTLERIGEVDVAARRLLLTIMGVFLLVAAWRDQGSIVVGTSEALGWLRHQPAKQFLLGAVAL</sequence>
<feature type="domain" description="DUF1206" evidence="1">
    <location>
        <begin position="26"/>
        <end position="76"/>
    </location>
</feature>
<gene>
    <name evidence="2" type="ORF">EHF33_03970</name>
</gene>
<accession>A0A3G8YKG5</accession>
<dbReference type="InterPro" id="IPR009597">
    <property type="entry name" value="DUF1206"/>
</dbReference>
<proteinExistence type="predicted"/>